<dbReference type="STRING" id="6526.A0A2C9LF92"/>
<proteinExistence type="predicted"/>
<feature type="region of interest" description="Disordered" evidence="1">
    <location>
        <begin position="896"/>
        <end position="936"/>
    </location>
</feature>
<dbReference type="VEuPathDB" id="VectorBase:BGLB030352"/>
<dbReference type="OrthoDB" id="6096242at2759"/>
<feature type="compositionally biased region" description="Low complexity" evidence="1">
    <location>
        <begin position="1091"/>
        <end position="1115"/>
    </location>
</feature>
<dbReference type="RefSeq" id="XP_013096388.2">
    <property type="nucleotide sequence ID" value="XM_013240934.2"/>
</dbReference>
<evidence type="ECO:0000313" key="2">
    <source>
        <dbReference type="EnsemblMetazoa" id="BGLB030352-PA"/>
    </source>
</evidence>
<feature type="compositionally biased region" description="Low complexity" evidence="1">
    <location>
        <begin position="1232"/>
        <end position="1255"/>
    </location>
</feature>
<feature type="compositionally biased region" description="Pro residues" evidence="1">
    <location>
        <begin position="481"/>
        <end position="491"/>
    </location>
</feature>
<dbReference type="Proteomes" id="UP000076420">
    <property type="component" value="Unassembled WGS sequence"/>
</dbReference>
<feature type="region of interest" description="Disordered" evidence="1">
    <location>
        <begin position="335"/>
        <end position="356"/>
    </location>
</feature>
<gene>
    <name evidence="2" type="primary">106079729</name>
</gene>
<dbReference type="EnsemblMetazoa" id="BGLB030352-RA">
    <property type="protein sequence ID" value="BGLB030352-PA"/>
    <property type="gene ID" value="BGLB030352"/>
</dbReference>
<feature type="compositionally biased region" description="Low complexity" evidence="1">
    <location>
        <begin position="1269"/>
        <end position="1283"/>
    </location>
</feature>
<feature type="compositionally biased region" description="Pro residues" evidence="1">
    <location>
        <begin position="1256"/>
        <end position="1265"/>
    </location>
</feature>
<dbReference type="PANTHER" id="PTHR37970:SF1">
    <property type="entry name" value="SERINE-RICH ADHESIN FOR PLATELETS"/>
    <property type="match status" value="1"/>
</dbReference>
<feature type="compositionally biased region" description="Basic and acidic residues" evidence="1">
    <location>
        <begin position="440"/>
        <end position="460"/>
    </location>
</feature>
<evidence type="ECO:0000256" key="1">
    <source>
        <dbReference type="SAM" id="MobiDB-lite"/>
    </source>
</evidence>
<sequence length="1704" mass="185670">MSSCDHFTQNAWRHDLCSTCQRAKSDHDSSSNSRSSWRRRSEPNPNNEITGVRISALASKFQASEPVDDKFRTTTLDRKYVKAKVAEKKLNVSLSTDLVLNVGTTTLESCSTNVPVDINKRLATQAQVKPENPKSQALKVGNQRLNGEKKINSTHSTIKSITTNKCYNSTINAGHSTKKETPPVVKSSKRTKAADSSQKLKKVSIPDTEPELIGTDGGLDNLFPDQTLAGPIDEAEHLLITLTEEEKQFTLLSLGNTLWNSDTKNLQVDSDNSKRTCREFEDVKDSELLTNRRFKHTDCDAIKHLRDFGTFPKSSGVKSLKVSLNSVQFGGQNSENQILSKEDRSKPAVFSSDNDRTSNTVISVNMSSNVEMDKLQMNEVMHDAMYESLDDVKPAKLATIDSSTVDDEDQSAMDSLHAIALLNDVLKEYVDFNESSTDDIEPKDCKKESLKGKKSSDFEAKMASVAANLDLTKQQRKKQAPRPPVSPPPEPTAISSISPKKGLHQTDPVFKMVTVGKSIVTLPPQQDIPRDKYSSQAPPGLEDFIPDSSDFKSNGEAKNKKGLTSFFRNILRRGKESSESFESQNPDVQFLAKLERKDSSNNTSSGCSLNNLDDLLSNCAPSSKQVVLSQKSPQHKSELTSADGENDNATSNKMSPLASVVCETTSPLSASPPIQRKKGLASPKMMLKKATAKFSPPTSRHQCKESSESLAQSALASNTVSKPYPAPKPAVVKTSVTTLSTDAAPPKPVVAPAIKPCATPPSVDALALKEKEAHIVKRRSKSPKRTAPPVPPVRSSVGSTAGTGTLGRESTRRSLPVPPSPPGDRKVSAGHSSPISPINEMSSLPSSPSSPMGNSFDFATPTEWSGGSSSTIDDELPKFTEKIELPTVAKLDKKGLLGKLGGNRKSRAPQPPSVKRAKSITESSTLPRGDKKNKKIKAADISGPMMVSDRILENRRNTISLGDDAAFHAVVLPNQMTTEKSGFDEFDFPVLSPLGSLENLYESILPKPEGAMFHYYDPPTSPKILCPNIPADGYLEPVPPLSNTTSASTGVSSPQPSSSASVIISNSPSLRITPMTEEIVNKSDNWKDESSPSSSSQWSSGQSSQSNSTENSGSSLPDNMIMKSASNVSTGLGSGFVEPELTDERRILLASQPIYEEIPNGNNEDDALGLIKPTISSEGMLKKTLFHDDRTVIVPAAGSDVTKSQVGQTWLQQPQVTSTALSNSPSHANSKQVSSMVSSQMSVSSLMTTSLTSSMLPPPPPPPDHLPASTTRSVSRETVSSESDSNCSTLSRPRPAPRRKPKRLDASVTDQYVSMNRPNAQVSLNEDNLKDLFTKLTSITFHSLQDIYAQCERLLSADKLDLSNPKLLKWVDFDIYGQPLHASGRCIVYNAKLKINSSPCQLMILHSRPATERCITSHPSLLRPSAVFADTIPFSFLTPDFIKTSQLLQNSVYDSSQAKCFIAVGAFDVVESLDSHLMLLRETLALDPQAYLNIILIAALQLLSAMSHCLDQGFSVTETDYNDVFLITRSDLRGKVVAFLPHQRSLEVPQGEAMCNFLDRLLMDSMPPNNDEDDIDDEDDDGEKIISAPRKVVAKLREMLEPRRVECLGQVRTAVEYLLWGPSTSELPLTPIGATCKPNYNSGASKEQELYIWLEKQRAMTVGRLARNVSGLSAGLSLEEFYTLKFLLKSSAACLVESLRRLTR</sequence>
<dbReference type="PANTHER" id="PTHR37970">
    <property type="entry name" value="PROTEIN CBG08587"/>
    <property type="match status" value="1"/>
</dbReference>
<name>A0A2C9LF92_BIOGL</name>
<feature type="region of interest" description="Disordered" evidence="1">
    <location>
        <begin position="521"/>
        <end position="557"/>
    </location>
</feature>
<feature type="region of interest" description="Disordered" evidence="1">
    <location>
        <begin position="624"/>
        <end position="653"/>
    </location>
</feature>
<feature type="region of interest" description="Disordered" evidence="1">
    <location>
        <begin position="436"/>
        <end position="505"/>
    </location>
</feature>
<organism evidence="2 3">
    <name type="scientific">Biomphalaria glabrata</name>
    <name type="common">Bloodfluke planorb</name>
    <name type="synonym">Freshwater snail</name>
    <dbReference type="NCBI Taxonomy" id="6526"/>
    <lineage>
        <taxon>Eukaryota</taxon>
        <taxon>Metazoa</taxon>
        <taxon>Spiralia</taxon>
        <taxon>Lophotrochozoa</taxon>
        <taxon>Mollusca</taxon>
        <taxon>Gastropoda</taxon>
        <taxon>Heterobranchia</taxon>
        <taxon>Euthyneura</taxon>
        <taxon>Panpulmonata</taxon>
        <taxon>Hygrophila</taxon>
        <taxon>Lymnaeoidea</taxon>
        <taxon>Planorbidae</taxon>
        <taxon>Biomphalaria</taxon>
    </lineage>
</organism>
<feature type="compositionally biased region" description="Polar residues" evidence="1">
    <location>
        <begin position="862"/>
        <end position="871"/>
    </location>
</feature>
<reference evidence="2" key="1">
    <citation type="submission" date="2020-05" db="UniProtKB">
        <authorList>
            <consortium name="EnsemblMetazoa"/>
        </authorList>
    </citation>
    <scope>IDENTIFICATION</scope>
    <source>
        <strain evidence="2">BB02</strain>
    </source>
</reference>
<feature type="compositionally biased region" description="Polar residues" evidence="1">
    <location>
        <begin position="1217"/>
        <end position="1231"/>
    </location>
</feature>
<feature type="region of interest" description="Disordered" evidence="1">
    <location>
        <begin position="1037"/>
        <end position="1066"/>
    </location>
</feature>
<dbReference type="KEGG" id="bgt:106079729"/>
<feature type="region of interest" description="Disordered" evidence="1">
    <location>
        <begin position="1217"/>
        <end position="1312"/>
    </location>
</feature>
<feature type="compositionally biased region" description="Low complexity" evidence="1">
    <location>
        <begin position="1046"/>
        <end position="1066"/>
    </location>
</feature>
<dbReference type="VEuPathDB" id="VectorBase:BGLAX_049490"/>
<feature type="region of interest" description="Disordered" evidence="1">
    <location>
        <begin position="172"/>
        <end position="218"/>
    </location>
</feature>
<feature type="compositionally biased region" description="Polar residues" evidence="1">
    <location>
        <begin position="830"/>
        <end position="841"/>
    </location>
</feature>
<dbReference type="EnsemblMetazoa" id="BGLB030352-RB">
    <property type="protein sequence ID" value="BGLB030352-PB"/>
    <property type="gene ID" value="BGLB030352"/>
</dbReference>
<feature type="region of interest" description="Disordered" evidence="1">
    <location>
        <begin position="1083"/>
        <end position="1121"/>
    </location>
</feature>
<accession>A0A2C9LF92</accession>
<feature type="region of interest" description="Disordered" evidence="1">
    <location>
        <begin position="22"/>
        <end position="49"/>
    </location>
</feature>
<feature type="region of interest" description="Disordered" evidence="1">
    <location>
        <begin position="769"/>
        <end position="875"/>
    </location>
</feature>
<protein>
    <submittedName>
        <fullName evidence="2">Uncharacterized protein</fullName>
    </submittedName>
</protein>
<feature type="compositionally biased region" description="Low complexity" evidence="1">
    <location>
        <begin position="842"/>
        <end position="851"/>
    </location>
</feature>
<dbReference type="RefSeq" id="XP_013096387.2">
    <property type="nucleotide sequence ID" value="XM_013240933.2"/>
</dbReference>
<evidence type="ECO:0000313" key="3">
    <source>
        <dbReference type="Proteomes" id="UP000076420"/>
    </source>
</evidence>